<dbReference type="Proteomes" id="UP000185210">
    <property type="component" value="Unassembled WGS sequence"/>
</dbReference>
<comment type="caution">
    <text evidence="1">The sequence shown here is derived from an EMBL/GenBank/DDBJ whole genome shotgun (WGS) entry which is preliminary data.</text>
</comment>
<organism evidence="1 2">
    <name type="scientific">Mycobacteroides abscessus subsp. abscessus</name>
    <dbReference type="NCBI Taxonomy" id="1185650"/>
    <lineage>
        <taxon>Bacteria</taxon>
        <taxon>Bacillati</taxon>
        <taxon>Actinomycetota</taxon>
        <taxon>Actinomycetes</taxon>
        <taxon>Mycobacteriales</taxon>
        <taxon>Mycobacteriaceae</taxon>
        <taxon>Mycobacteroides</taxon>
        <taxon>Mycobacteroides abscessus</taxon>
    </lineage>
</organism>
<evidence type="ECO:0000313" key="1">
    <source>
        <dbReference type="EMBL" id="SIB24802.1"/>
    </source>
</evidence>
<protein>
    <recommendedName>
        <fullName evidence="3">Tail assembly chaperone</fullName>
    </recommendedName>
</protein>
<sequence length="103" mass="11577">MARVSAATKVIEDAVSDFFAELVGEVRVPEPLEVAPGIVLTCPTKAEVNELMKAKTEEEAQKLIFGDAYDEAMKLFDPHPIQVWNKFMDKYNEHFFGDKSKGK</sequence>
<proteinExistence type="predicted"/>
<dbReference type="RefSeq" id="WP_074293038.1">
    <property type="nucleotide sequence ID" value="NZ_FRZT01000017.1"/>
</dbReference>
<name>A0AB38D1F0_9MYCO</name>
<gene>
    <name evidence="1" type="ORF">SAMEA2070301_03381</name>
</gene>
<reference evidence="1 2" key="1">
    <citation type="submission" date="2016-11" db="EMBL/GenBank/DDBJ databases">
        <authorList>
            <consortium name="Pathogen Informatics"/>
        </authorList>
    </citation>
    <scope>NUCLEOTIDE SEQUENCE [LARGE SCALE GENOMIC DNA]</scope>
    <source>
        <strain evidence="1 2">104</strain>
    </source>
</reference>
<dbReference type="EMBL" id="FSHM01000004">
    <property type="protein sequence ID" value="SIB24802.1"/>
    <property type="molecule type" value="Genomic_DNA"/>
</dbReference>
<dbReference type="AlphaFoldDB" id="A0AB38D1F0"/>
<evidence type="ECO:0008006" key="3">
    <source>
        <dbReference type="Google" id="ProtNLM"/>
    </source>
</evidence>
<evidence type="ECO:0000313" key="2">
    <source>
        <dbReference type="Proteomes" id="UP000185210"/>
    </source>
</evidence>
<accession>A0AB38D1F0</accession>